<comment type="catalytic activity">
    <reaction evidence="1">
        <text>ATP + protein L-histidine = ADP + protein N-phospho-L-histidine.</text>
        <dbReference type="EC" id="2.7.13.3"/>
    </reaction>
</comment>
<dbReference type="RefSeq" id="WP_167638512.1">
    <property type="nucleotide sequence ID" value="NZ_JAATOP010000007.1"/>
</dbReference>
<dbReference type="SMART" id="SM00387">
    <property type="entry name" value="HATPase_c"/>
    <property type="match status" value="1"/>
</dbReference>
<keyword evidence="10" id="KW-0067">ATP-binding</keyword>
<keyword evidence="17" id="KW-1185">Reference proteome</keyword>
<evidence type="ECO:0000256" key="5">
    <source>
        <dbReference type="ARBA" id="ARBA00022553"/>
    </source>
</evidence>
<evidence type="ECO:0000256" key="4">
    <source>
        <dbReference type="ARBA" id="ARBA00022475"/>
    </source>
</evidence>
<evidence type="ECO:0000256" key="3">
    <source>
        <dbReference type="ARBA" id="ARBA00012438"/>
    </source>
</evidence>
<keyword evidence="7 14" id="KW-0812">Transmembrane</keyword>
<evidence type="ECO:0000256" key="6">
    <source>
        <dbReference type="ARBA" id="ARBA00022679"/>
    </source>
</evidence>
<dbReference type="Pfam" id="PF02518">
    <property type="entry name" value="HATPase_c"/>
    <property type="match status" value="1"/>
</dbReference>
<dbReference type="InterPro" id="IPR017055">
    <property type="entry name" value="Sig_transdc_His_kinase_DctB"/>
</dbReference>
<dbReference type="PANTHER" id="PTHR43065:SF46">
    <property type="entry name" value="C4-DICARBOXYLATE TRANSPORT SENSOR PROTEIN DCTB"/>
    <property type="match status" value="1"/>
</dbReference>
<dbReference type="InterPro" id="IPR003661">
    <property type="entry name" value="HisK_dim/P_dom"/>
</dbReference>
<dbReference type="Gene3D" id="1.10.287.130">
    <property type="match status" value="1"/>
</dbReference>
<evidence type="ECO:0000256" key="11">
    <source>
        <dbReference type="ARBA" id="ARBA00022989"/>
    </source>
</evidence>
<feature type="transmembrane region" description="Helical" evidence="14">
    <location>
        <begin position="284"/>
        <end position="303"/>
    </location>
</feature>
<dbReference type="InterPro" id="IPR029151">
    <property type="entry name" value="Sensor-like_sf"/>
</dbReference>
<dbReference type="InterPro" id="IPR036097">
    <property type="entry name" value="HisK_dim/P_sf"/>
</dbReference>
<dbReference type="GO" id="GO:0016301">
    <property type="term" value="F:kinase activity"/>
    <property type="evidence" value="ECO:0007669"/>
    <property type="project" value="UniProtKB-KW"/>
</dbReference>
<keyword evidence="5" id="KW-0597">Phosphoprotein</keyword>
<evidence type="ECO:0000256" key="8">
    <source>
        <dbReference type="ARBA" id="ARBA00022741"/>
    </source>
</evidence>
<keyword evidence="4" id="KW-1003">Cell membrane</keyword>
<evidence type="ECO:0000313" key="17">
    <source>
        <dbReference type="Proteomes" id="UP000709466"/>
    </source>
</evidence>
<evidence type="ECO:0000256" key="2">
    <source>
        <dbReference type="ARBA" id="ARBA00004651"/>
    </source>
</evidence>
<dbReference type="PANTHER" id="PTHR43065">
    <property type="entry name" value="SENSOR HISTIDINE KINASE"/>
    <property type="match status" value="1"/>
</dbReference>
<dbReference type="EMBL" id="JAATOP010000007">
    <property type="protein sequence ID" value="NIY73133.1"/>
    <property type="molecule type" value="Genomic_DNA"/>
</dbReference>
<dbReference type="SUPFAM" id="SSF55874">
    <property type="entry name" value="ATPase domain of HSP90 chaperone/DNA topoisomerase II/histidine kinase"/>
    <property type="match status" value="1"/>
</dbReference>
<feature type="domain" description="Histidine kinase" evidence="15">
    <location>
        <begin position="369"/>
        <end position="581"/>
    </location>
</feature>
<accession>A0ABX0VYF5</accession>
<gene>
    <name evidence="16" type="ORF">HCZ30_11900</name>
</gene>
<organism evidence="16 17">
    <name type="scientific">Marivivens donghaensis</name>
    <dbReference type="NCBI Taxonomy" id="1699413"/>
    <lineage>
        <taxon>Bacteria</taxon>
        <taxon>Pseudomonadati</taxon>
        <taxon>Pseudomonadota</taxon>
        <taxon>Alphaproteobacteria</taxon>
        <taxon>Rhodobacterales</taxon>
        <taxon>Paracoccaceae</taxon>
        <taxon>Marivivens group</taxon>
        <taxon>Marivivens</taxon>
    </lineage>
</organism>
<dbReference type="Proteomes" id="UP000709466">
    <property type="component" value="Unassembled WGS sequence"/>
</dbReference>
<comment type="caution">
    <text evidence="16">The sequence shown here is derived from an EMBL/GenBank/DDBJ whole genome shotgun (WGS) entry which is preliminary data.</text>
</comment>
<comment type="subcellular location">
    <subcellularLocation>
        <location evidence="2">Cell membrane</location>
        <topology evidence="2">Multi-pass membrane protein</topology>
    </subcellularLocation>
</comment>
<feature type="coiled-coil region" evidence="13">
    <location>
        <begin position="333"/>
        <end position="360"/>
    </location>
</feature>
<keyword evidence="11 14" id="KW-1133">Transmembrane helix</keyword>
<evidence type="ECO:0000256" key="10">
    <source>
        <dbReference type="ARBA" id="ARBA00022840"/>
    </source>
</evidence>
<reference evidence="16 17" key="1">
    <citation type="submission" date="2020-03" db="EMBL/GenBank/DDBJ databases">
        <title>Bacterial isolates of synthetic phycosphere.</title>
        <authorList>
            <person name="Fu H."/>
            <person name="Moran M.A."/>
        </authorList>
    </citation>
    <scope>NUCLEOTIDE SEQUENCE [LARGE SCALE GENOMIC DNA]</scope>
    <source>
        <strain evidence="16 17">HF1</strain>
    </source>
</reference>
<sequence>MRSNLFQRFIGFAAFAAFVAVLASGVYTFGFRSGVEQLAQRGRSDLALASDRLTSELQSFRELASLIVDHPVTERVLGGGTAGQVLSRIADKSGALEIAISRINGQEIAVARGDAVRDDSRPGFQRAMDGALGVDHQYSERFGRRVFIFTAPVFSSSGPVIGAVSVTVDIEMIEASWRGDRPAVFFTDDQSVVFVSNRSELVFRSQSGDILSAISTDEYRAGDIGPFFKYATRQIAGHEVWDIDGGRYLPAEALHITLQLPTVGLVGEALVDISPARQIAGLQAAAAAALVLAFGAMLYLATLRRLTLAEANRKLEGRVLERTAELEAVATDLRHEVEERKAAEARLKKAQDNLVQAGKLSALGQMSAGISHELNQPLMAIRSFAENAEMFLERGKPERAAQNLDRISELARRMGRIIKNLRAFARQENEPLADVDLGSAIEATLEMAAAKAHHERAQITWRGLDRPIKVRAGEVRLQQVLLNLISNAIDAQEGQEAKQVEIHVVHASRVVVSIRDHGPGIDEPEKIFDPFYSTKKVGAAEGMGLGLSISYGLVQSFGGAIRGRNHPDGGAVFTIELDAAKGQGEP</sequence>
<proteinExistence type="predicted"/>
<evidence type="ECO:0000259" key="15">
    <source>
        <dbReference type="PROSITE" id="PS50109"/>
    </source>
</evidence>
<dbReference type="SUPFAM" id="SSF47384">
    <property type="entry name" value="Homodimeric domain of signal transducing histidine kinase"/>
    <property type="match status" value="1"/>
</dbReference>
<dbReference type="InterPro" id="IPR004358">
    <property type="entry name" value="Sig_transdc_His_kin-like_C"/>
</dbReference>
<dbReference type="Gene3D" id="3.30.565.10">
    <property type="entry name" value="Histidine kinase-like ATPase, C-terminal domain"/>
    <property type="match status" value="1"/>
</dbReference>
<evidence type="ECO:0000256" key="9">
    <source>
        <dbReference type="ARBA" id="ARBA00022777"/>
    </source>
</evidence>
<keyword evidence="8" id="KW-0547">Nucleotide-binding</keyword>
<dbReference type="PROSITE" id="PS50109">
    <property type="entry name" value="HIS_KIN"/>
    <property type="match status" value="1"/>
</dbReference>
<dbReference type="Gene3D" id="3.30.450.20">
    <property type="entry name" value="PAS domain"/>
    <property type="match status" value="2"/>
</dbReference>
<keyword evidence="6" id="KW-0808">Transferase</keyword>
<evidence type="ECO:0000256" key="14">
    <source>
        <dbReference type="SAM" id="Phobius"/>
    </source>
</evidence>
<evidence type="ECO:0000256" key="12">
    <source>
        <dbReference type="ARBA" id="ARBA00023012"/>
    </source>
</evidence>
<evidence type="ECO:0000256" key="1">
    <source>
        <dbReference type="ARBA" id="ARBA00000085"/>
    </source>
</evidence>
<dbReference type="PIRSF" id="PIRSF036431">
    <property type="entry name" value="STHK_DctB"/>
    <property type="match status" value="1"/>
</dbReference>
<dbReference type="PRINTS" id="PR00344">
    <property type="entry name" value="BCTRLSENSOR"/>
</dbReference>
<evidence type="ECO:0000313" key="16">
    <source>
        <dbReference type="EMBL" id="NIY73133.1"/>
    </source>
</evidence>
<dbReference type="CDD" id="cd00082">
    <property type="entry name" value="HisKA"/>
    <property type="match status" value="1"/>
</dbReference>
<dbReference type="SUPFAM" id="SSF103190">
    <property type="entry name" value="Sensory domain-like"/>
    <property type="match status" value="1"/>
</dbReference>
<name>A0ABX0VYF5_9RHOB</name>
<dbReference type="SMART" id="SM00388">
    <property type="entry name" value="HisKA"/>
    <property type="match status" value="1"/>
</dbReference>
<keyword evidence="14" id="KW-0472">Membrane</keyword>
<dbReference type="InterPro" id="IPR003594">
    <property type="entry name" value="HATPase_dom"/>
</dbReference>
<keyword evidence="12" id="KW-0902">Two-component regulatory system</keyword>
<keyword evidence="13" id="KW-0175">Coiled coil</keyword>
<evidence type="ECO:0000256" key="7">
    <source>
        <dbReference type="ARBA" id="ARBA00022692"/>
    </source>
</evidence>
<dbReference type="InterPro" id="IPR036890">
    <property type="entry name" value="HATPase_C_sf"/>
</dbReference>
<keyword evidence="9 16" id="KW-0418">Kinase</keyword>
<evidence type="ECO:0000256" key="13">
    <source>
        <dbReference type="SAM" id="Coils"/>
    </source>
</evidence>
<dbReference type="InterPro" id="IPR005467">
    <property type="entry name" value="His_kinase_dom"/>
</dbReference>
<dbReference type="EC" id="2.7.13.3" evidence="3"/>
<protein>
    <recommendedName>
        <fullName evidence="3">histidine kinase</fullName>
        <ecNumber evidence="3">2.7.13.3</ecNumber>
    </recommendedName>
</protein>
<dbReference type="Pfam" id="PF00512">
    <property type="entry name" value="HisKA"/>
    <property type="match status" value="1"/>
</dbReference>